<dbReference type="PANTHER" id="PTHR47723:SF21">
    <property type="entry name" value="POLYNUCLEOTIDYL TRANSFERASE, RIBONUCLEASE H-LIKE SUPERFAMILY PROTEIN"/>
    <property type="match status" value="1"/>
</dbReference>
<comment type="caution">
    <text evidence="2">The sequence shown here is derived from an EMBL/GenBank/DDBJ whole genome shotgun (WGS) entry which is preliminary data.</text>
</comment>
<dbReference type="CDD" id="cd06222">
    <property type="entry name" value="RNase_H_like"/>
    <property type="match status" value="1"/>
</dbReference>
<dbReference type="InterPro" id="IPR044730">
    <property type="entry name" value="RNase_H-like_dom_plant"/>
</dbReference>
<proteinExistence type="predicted"/>
<gene>
    <name evidence="2" type="ORF">PVK06_018099</name>
</gene>
<name>A0ABR0Q506_GOSAR</name>
<dbReference type="Proteomes" id="UP001358586">
    <property type="component" value="Chromosome 5"/>
</dbReference>
<feature type="domain" description="RNase H type-1" evidence="1">
    <location>
        <begin position="33"/>
        <end position="153"/>
    </location>
</feature>
<dbReference type="PANTHER" id="PTHR47723">
    <property type="entry name" value="OS05G0353850 PROTEIN"/>
    <property type="match status" value="1"/>
</dbReference>
<dbReference type="InterPro" id="IPR036397">
    <property type="entry name" value="RNaseH_sf"/>
</dbReference>
<dbReference type="EMBL" id="JARKNE010000005">
    <property type="protein sequence ID" value="KAK5834224.1"/>
    <property type="molecule type" value="Genomic_DNA"/>
</dbReference>
<keyword evidence="3" id="KW-1185">Reference proteome</keyword>
<reference evidence="2 3" key="1">
    <citation type="submission" date="2023-03" db="EMBL/GenBank/DDBJ databases">
        <title>WGS of Gossypium arboreum.</title>
        <authorList>
            <person name="Yu D."/>
        </authorList>
    </citation>
    <scope>NUCLEOTIDE SEQUENCE [LARGE SCALE GENOMIC DNA]</scope>
    <source>
        <tissue evidence="2">Leaf</tissue>
    </source>
</reference>
<accession>A0ABR0Q506</accession>
<evidence type="ECO:0000259" key="1">
    <source>
        <dbReference type="Pfam" id="PF13456"/>
    </source>
</evidence>
<dbReference type="InterPro" id="IPR053151">
    <property type="entry name" value="RNase_H-like"/>
</dbReference>
<evidence type="ECO:0000313" key="3">
    <source>
        <dbReference type="Proteomes" id="UP001358586"/>
    </source>
</evidence>
<dbReference type="Gene3D" id="3.30.420.10">
    <property type="entry name" value="Ribonuclease H-like superfamily/Ribonuclease H"/>
    <property type="match status" value="1"/>
</dbReference>
<organism evidence="2 3">
    <name type="scientific">Gossypium arboreum</name>
    <name type="common">Tree cotton</name>
    <name type="synonym">Gossypium nanking</name>
    <dbReference type="NCBI Taxonomy" id="29729"/>
    <lineage>
        <taxon>Eukaryota</taxon>
        <taxon>Viridiplantae</taxon>
        <taxon>Streptophyta</taxon>
        <taxon>Embryophyta</taxon>
        <taxon>Tracheophyta</taxon>
        <taxon>Spermatophyta</taxon>
        <taxon>Magnoliopsida</taxon>
        <taxon>eudicotyledons</taxon>
        <taxon>Gunneridae</taxon>
        <taxon>Pentapetalae</taxon>
        <taxon>rosids</taxon>
        <taxon>malvids</taxon>
        <taxon>Malvales</taxon>
        <taxon>Malvaceae</taxon>
        <taxon>Malvoideae</taxon>
        <taxon>Gossypium</taxon>
    </lineage>
</organism>
<sequence>MAEYEWVRAKQSLSNMVYKQKTIENLLIIKIQFDAAFDIRNFRSTTGLVVRGAMNEYLASKLFLHTNIASPFAAEAYAGLEAVKLGIEIGFQEIQILRDSLTVMKKCQSTTTDYSIIGAIIRDIQAKKSCFQKIEFRHIQKMENTSAHNIAKDTLKRSERAYLEDVVMNRHNSGVTEQWTRNPD</sequence>
<dbReference type="Pfam" id="PF13456">
    <property type="entry name" value="RVT_3"/>
    <property type="match status" value="1"/>
</dbReference>
<dbReference type="InterPro" id="IPR002156">
    <property type="entry name" value="RNaseH_domain"/>
</dbReference>
<evidence type="ECO:0000313" key="2">
    <source>
        <dbReference type="EMBL" id="KAK5834224.1"/>
    </source>
</evidence>
<protein>
    <recommendedName>
        <fullName evidence="1">RNase H type-1 domain-containing protein</fullName>
    </recommendedName>
</protein>